<dbReference type="EMBL" id="AP021875">
    <property type="protein sequence ID" value="BBO77223.1"/>
    <property type="molecule type" value="Genomic_DNA"/>
</dbReference>
<protein>
    <submittedName>
        <fullName evidence="2">Formate dehydrogenase accessory protein FdhE</fullName>
    </submittedName>
</protein>
<dbReference type="PANTHER" id="PTHR37689">
    <property type="entry name" value="PROTEIN FDHE"/>
    <property type="match status" value="1"/>
</dbReference>
<dbReference type="KEGG" id="dwd:DSCW_46400"/>
<dbReference type="GO" id="GO:0008199">
    <property type="term" value="F:ferric iron binding"/>
    <property type="evidence" value="ECO:0007669"/>
    <property type="project" value="TreeGrafter"/>
</dbReference>
<dbReference type="PANTHER" id="PTHR37689:SF1">
    <property type="entry name" value="PROTEIN FDHE"/>
    <property type="match status" value="1"/>
</dbReference>
<dbReference type="GO" id="GO:0051604">
    <property type="term" value="P:protein maturation"/>
    <property type="evidence" value="ECO:0007669"/>
    <property type="project" value="TreeGrafter"/>
</dbReference>
<dbReference type="Proteomes" id="UP000427769">
    <property type="component" value="Chromosome"/>
</dbReference>
<keyword evidence="3" id="KW-1185">Reference proteome</keyword>
<dbReference type="InterPro" id="IPR024064">
    <property type="entry name" value="FdhE-like_sf"/>
</dbReference>
<dbReference type="CDD" id="cd16341">
    <property type="entry name" value="FdhE"/>
    <property type="match status" value="1"/>
</dbReference>
<name>A0A5K7ZBT7_9BACT</name>
<dbReference type="SUPFAM" id="SSF144020">
    <property type="entry name" value="FdhE-like"/>
    <property type="match status" value="1"/>
</dbReference>
<dbReference type="Gene3D" id="3.90.1670.10">
    <property type="entry name" value="FdhE-like domain"/>
    <property type="match status" value="1"/>
</dbReference>
<accession>A0A5K7ZBT7</accession>
<dbReference type="InterPro" id="IPR056797">
    <property type="entry name" value="FdhE_central"/>
</dbReference>
<organism evidence="2 3">
    <name type="scientific">Desulfosarcina widdelii</name>
    <dbReference type="NCBI Taxonomy" id="947919"/>
    <lineage>
        <taxon>Bacteria</taxon>
        <taxon>Pseudomonadati</taxon>
        <taxon>Thermodesulfobacteriota</taxon>
        <taxon>Desulfobacteria</taxon>
        <taxon>Desulfobacterales</taxon>
        <taxon>Desulfosarcinaceae</taxon>
        <taxon>Desulfosarcina</taxon>
    </lineage>
</organism>
<dbReference type="OrthoDB" id="9811074at2"/>
<gene>
    <name evidence="2" type="ORF">DSCW_46400</name>
</gene>
<dbReference type="Pfam" id="PF24859">
    <property type="entry name" value="FdhE_central"/>
    <property type="match status" value="1"/>
</dbReference>
<dbReference type="InterPro" id="IPR006452">
    <property type="entry name" value="Formate_DH_accessory"/>
</dbReference>
<evidence type="ECO:0000313" key="2">
    <source>
        <dbReference type="EMBL" id="BBO77223.1"/>
    </source>
</evidence>
<evidence type="ECO:0000313" key="3">
    <source>
        <dbReference type="Proteomes" id="UP000427769"/>
    </source>
</evidence>
<dbReference type="GO" id="GO:0005829">
    <property type="term" value="C:cytosol"/>
    <property type="evidence" value="ECO:0007669"/>
    <property type="project" value="TreeGrafter"/>
</dbReference>
<reference evidence="2 3" key="1">
    <citation type="submission" date="2019-11" db="EMBL/GenBank/DDBJ databases">
        <title>Comparative genomics of hydrocarbon-degrading Desulfosarcina strains.</title>
        <authorList>
            <person name="Watanabe M."/>
            <person name="Kojima H."/>
            <person name="Fukui M."/>
        </authorList>
    </citation>
    <scope>NUCLEOTIDE SEQUENCE [LARGE SCALE GENOMIC DNA]</scope>
    <source>
        <strain evidence="2 3">PP31</strain>
    </source>
</reference>
<dbReference type="RefSeq" id="WP_155305990.1">
    <property type="nucleotide sequence ID" value="NZ_AP021875.1"/>
</dbReference>
<sequence>MTHTPLWDESAVEKAVAQMTAKRPAYASILGFYGPVFIAQIKAGAHVSPAAIAVDESILKIKIKEGFSLIAPADFTIDLPAAEKLLADICSIAAVSGEKLSGAGKELALAMAERESLEDLFHDVLDNKGRLDAMAGKSNVPADMLSLLLYLSIKPSIESGSRQLAAFLEENADGHGNCPICGSAPIIGELDADGRLWVHCSLCGHRWSIERMVCLFCGNRDSASLEYLYSENEPEYRVYLCNECRHYLKVVDTRKLARVFYPPLEQVVSLHLDLMASEKGFTHVLGAGTAMA</sequence>
<evidence type="ECO:0000259" key="1">
    <source>
        <dbReference type="Pfam" id="PF24859"/>
    </source>
</evidence>
<proteinExistence type="predicted"/>
<dbReference type="AlphaFoldDB" id="A0A5K7ZBT7"/>
<feature type="domain" description="FdhE central" evidence="1">
    <location>
        <begin position="178"/>
        <end position="211"/>
    </location>
</feature>